<proteinExistence type="predicted"/>
<name>A0ABU0YK60_9PROT</name>
<dbReference type="Proteomes" id="UP001230156">
    <property type="component" value="Unassembled WGS sequence"/>
</dbReference>
<reference evidence="2" key="1">
    <citation type="submission" date="2023-08" db="EMBL/GenBank/DDBJ databases">
        <title>Rhodospirillaceae gen. nov., a novel taxon isolated from the Yangtze River Yuezi River estuary sludge.</title>
        <authorList>
            <person name="Ruan L."/>
        </authorList>
    </citation>
    <scope>NUCLEOTIDE SEQUENCE [LARGE SCALE GENOMIC DNA]</scope>
    <source>
        <strain evidence="2">R-7</strain>
    </source>
</reference>
<keyword evidence="2" id="KW-1185">Reference proteome</keyword>
<accession>A0ABU0YK60</accession>
<evidence type="ECO:0000313" key="1">
    <source>
        <dbReference type="EMBL" id="MDQ7248102.1"/>
    </source>
</evidence>
<organism evidence="1 2">
    <name type="scientific">Dongia sedimenti</name>
    <dbReference type="NCBI Taxonomy" id="3064282"/>
    <lineage>
        <taxon>Bacteria</taxon>
        <taxon>Pseudomonadati</taxon>
        <taxon>Pseudomonadota</taxon>
        <taxon>Alphaproteobacteria</taxon>
        <taxon>Rhodospirillales</taxon>
        <taxon>Dongiaceae</taxon>
        <taxon>Dongia</taxon>
    </lineage>
</organism>
<comment type="caution">
    <text evidence="1">The sequence shown here is derived from an EMBL/GenBank/DDBJ whole genome shotgun (WGS) entry which is preliminary data.</text>
</comment>
<gene>
    <name evidence="1" type="ORF">Q8A70_10515</name>
</gene>
<evidence type="ECO:0000313" key="2">
    <source>
        <dbReference type="Proteomes" id="UP001230156"/>
    </source>
</evidence>
<dbReference type="EMBL" id="JAUYVI010000003">
    <property type="protein sequence ID" value="MDQ7248102.1"/>
    <property type="molecule type" value="Genomic_DNA"/>
</dbReference>
<dbReference type="RefSeq" id="WP_379955547.1">
    <property type="nucleotide sequence ID" value="NZ_JAUYVI010000003.1"/>
</dbReference>
<protein>
    <submittedName>
        <fullName evidence="1">Uncharacterized protein</fullName>
    </submittedName>
</protein>
<sequence length="125" mass="13448">MLGIAAGPAAADIAVTRQDCDRLVQYQQPPGVEYQPGVDAHGQAVVPADLNGGINLKLPETIVIPIELFIQDKYHIPANSVLFAAKAEIGTVTVHGNRVYFNGQELTDPEQAALADLCRQQVPYK</sequence>